<evidence type="ECO:0000259" key="9">
    <source>
        <dbReference type="PROSITE" id="PS50850"/>
    </source>
</evidence>
<keyword evidence="2" id="KW-0813">Transport</keyword>
<feature type="transmembrane region" description="Helical" evidence="8">
    <location>
        <begin position="5171"/>
        <end position="5188"/>
    </location>
</feature>
<feature type="transmembrane region" description="Helical" evidence="8">
    <location>
        <begin position="5200"/>
        <end position="5223"/>
    </location>
</feature>
<dbReference type="Pfam" id="PF06259">
    <property type="entry name" value="Abhydrolase_8"/>
    <property type="match status" value="1"/>
</dbReference>
<feature type="transmembrane region" description="Helical" evidence="8">
    <location>
        <begin position="3299"/>
        <end position="3321"/>
    </location>
</feature>
<dbReference type="SUPFAM" id="SSF103473">
    <property type="entry name" value="MFS general substrate transporter"/>
    <property type="match status" value="2"/>
</dbReference>
<feature type="transmembrane region" description="Helical" evidence="8">
    <location>
        <begin position="2294"/>
        <end position="2312"/>
    </location>
</feature>
<evidence type="ECO:0000256" key="8">
    <source>
        <dbReference type="SAM" id="Phobius"/>
    </source>
</evidence>
<feature type="transmembrane region" description="Helical" evidence="8">
    <location>
        <begin position="2716"/>
        <end position="2737"/>
    </location>
</feature>
<feature type="transmembrane region" description="Helical" evidence="8">
    <location>
        <begin position="4697"/>
        <end position="4717"/>
    </location>
</feature>
<feature type="compositionally biased region" description="Low complexity" evidence="7">
    <location>
        <begin position="5484"/>
        <end position="5495"/>
    </location>
</feature>
<dbReference type="PROSITE" id="PS50850">
    <property type="entry name" value="MFS"/>
    <property type="match status" value="1"/>
</dbReference>
<feature type="transmembrane region" description="Helical" evidence="8">
    <location>
        <begin position="1234"/>
        <end position="1261"/>
    </location>
</feature>
<dbReference type="SUPFAM" id="SSF53474">
    <property type="entry name" value="alpha/beta-Hydrolases"/>
    <property type="match status" value="1"/>
</dbReference>
<dbReference type="SUPFAM" id="SSF51556">
    <property type="entry name" value="Metallo-dependent hydrolases"/>
    <property type="match status" value="1"/>
</dbReference>
<dbReference type="Gene3D" id="1.20.1250.20">
    <property type="entry name" value="MFS general substrate transporter like domains"/>
    <property type="match status" value="2"/>
</dbReference>
<feature type="transmembrane region" description="Helical" evidence="8">
    <location>
        <begin position="1050"/>
        <end position="1069"/>
    </location>
</feature>
<evidence type="ECO:0000256" key="1">
    <source>
        <dbReference type="ARBA" id="ARBA00004651"/>
    </source>
</evidence>
<feature type="transmembrane region" description="Helical" evidence="8">
    <location>
        <begin position="1749"/>
        <end position="1766"/>
    </location>
</feature>
<feature type="transmembrane region" description="Helical" evidence="8">
    <location>
        <begin position="2516"/>
        <end position="2540"/>
    </location>
</feature>
<feature type="transmembrane region" description="Helical" evidence="8">
    <location>
        <begin position="3570"/>
        <end position="3589"/>
    </location>
</feature>
<feature type="transmembrane region" description="Helical" evidence="8">
    <location>
        <begin position="2743"/>
        <end position="2765"/>
    </location>
</feature>
<feature type="transmembrane region" description="Helical" evidence="8">
    <location>
        <begin position="1805"/>
        <end position="1825"/>
    </location>
</feature>
<evidence type="ECO:0000256" key="4">
    <source>
        <dbReference type="ARBA" id="ARBA00022692"/>
    </source>
</evidence>
<feature type="transmembrane region" description="Helical" evidence="8">
    <location>
        <begin position="4658"/>
        <end position="4685"/>
    </location>
</feature>
<dbReference type="InterPro" id="IPR010427">
    <property type="entry name" value="DUF1023"/>
</dbReference>
<dbReference type="EMBL" id="BAABJO010000020">
    <property type="protein sequence ID" value="GAA5129378.1"/>
    <property type="molecule type" value="Genomic_DNA"/>
</dbReference>
<feature type="transmembrane region" description="Helical" evidence="8">
    <location>
        <begin position="3638"/>
        <end position="3657"/>
    </location>
</feature>
<feature type="transmembrane region" description="Helical" evidence="8">
    <location>
        <begin position="2455"/>
        <end position="2473"/>
    </location>
</feature>
<feature type="transmembrane region" description="Helical" evidence="8">
    <location>
        <begin position="3844"/>
        <end position="3867"/>
    </location>
</feature>
<name>A0ABP9NPD0_9PSEU</name>
<feature type="compositionally biased region" description="Low complexity" evidence="7">
    <location>
        <begin position="3965"/>
        <end position="3975"/>
    </location>
</feature>
<keyword evidence="11" id="KW-1185">Reference proteome</keyword>
<dbReference type="Pfam" id="PF05977">
    <property type="entry name" value="MFS_3"/>
    <property type="match status" value="1"/>
</dbReference>
<keyword evidence="5 8" id="KW-1133">Transmembrane helix</keyword>
<feature type="transmembrane region" description="Helical" evidence="8">
    <location>
        <begin position="1207"/>
        <end position="1228"/>
    </location>
</feature>
<feature type="transmembrane region" description="Helical" evidence="8">
    <location>
        <begin position="5358"/>
        <end position="5379"/>
    </location>
</feature>
<keyword evidence="6 8" id="KW-0472">Membrane</keyword>
<evidence type="ECO:0000313" key="10">
    <source>
        <dbReference type="EMBL" id="GAA5129378.1"/>
    </source>
</evidence>
<dbReference type="Proteomes" id="UP001500804">
    <property type="component" value="Unassembled WGS sequence"/>
</dbReference>
<feature type="region of interest" description="Disordered" evidence="7">
    <location>
        <begin position="2156"/>
        <end position="2184"/>
    </location>
</feature>
<feature type="transmembrane region" description="Helical" evidence="8">
    <location>
        <begin position="2777"/>
        <end position="2802"/>
    </location>
</feature>
<feature type="region of interest" description="Disordered" evidence="7">
    <location>
        <begin position="2068"/>
        <end position="2119"/>
    </location>
</feature>
<feature type="region of interest" description="Disordered" evidence="7">
    <location>
        <begin position="2254"/>
        <end position="2283"/>
    </location>
</feature>
<feature type="transmembrane region" description="Helical" evidence="8">
    <location>
        <begin position="3728"/>
        <end position="3749"/>
    </location>
</feature>
<feature type="transmembrane region" description="Helical" evidence="8">
    <location>
        <begin position="2643"/>
        <end position="2665"/>
    </location>
</feature>
<dbReference type="InterPro" id="IPR029058">
    <property type="entry name" value="AB_hydrolase_fold"/>
</dbReference>
<feature type="transmembrane region" description="Helical" evidence="8">
    <location>
        <begin position="2019"/>
        <end position="2038"/>
    </location>
</feature>
<feature type="transmembrane region" description="Helical" evidence="8">
    <location>
        <begin position="4546"/>
        <end position="4579"/>
    </location>
</feature>
<feature type="transmembrane region" description="Helical" evidence="8">
    <location>
        <begin position="2585"/>
        <end position="2603"/>
    </location>
</feature>
<feature type="domain" description="Major facilitator superfamily (MFS) profile" evidence="9">
    <location>
        <begin position="4801"/>
        <end position="5199"/>
    </location>
</feature>
<feature type="transmembrane region" description="Helical" evidence="8">
    <location>
        <begin position="4842"/>
        <end position="4865"/>
    </location>
</feature>
<feature type="transmembrane region" description="Helical" evidence="8">
    <location>
        <begin position="1846"/>
        <end position="1869"/>
    </location>
</feature>
<feature type="transmembrane region" description="Helical" evidence="8">
    <location>
        <begin position="5391"/>
        <end position="5411"/>
    </location>
</feature>
<feature type="transmembrane region" description="Helical" evidence="8">
    <location>
        <begin position="3789"/>
        <end position="3809"/>
    </location>
</feature>
<keyword evidence="4 8" id="KW-0812">Transmembrane</keyword>
<feature type="transmembrane region" description="Helical" evidence="8">
    <location>
        <begin position="3669"/>
        <end position="3692"/>
    </location>
</feature>
<dbReference type="CDD" id="cd06173">
    <property type="entry name" value="MFS_MefA_like"/>
    <property type="match status" value="2"/>
</dbReference>
<dbReference type="Pfam" id="PF07690">
    <property type="entry name" value="MFS_1"/>
    <property type="match status" value="1"/>
</dbReference>
<feature type="transmembrane region" description="Helical" evidence="8">
    <location>
        <begin position="3333"/>
        <end position="3353"/>
    </location>
</feature>
<evidence type="ECO:0000313" key="11">
    <source>
        <dbReference type="Proteomes" id="UP001500804"/>
    </source>
</evidence>
<feature type="transmembrane region" description="Helical" evidence="8">
    <location>
        <begin position="3373"/>
        <end position="3396"/>
    </location>
</feature>
<dbReference type="InterPro" id="IPR036259">
    <property type="entry name" value="MFS_trans_sf"/>
</dbReference>
<protein>
    <recommendedName>
        <fullName evidence="9">Major facilitator superfamily (MFS) profile domain-containing protein</fullName>
    </recommendedName>
</protein>
<feature type="transmembrane region" description="Helical" evidence="8">
    <location>
        <begin position="3501"/>
        <end position="3519"/>
    </location>
</feature>
<dbReference type="PANTHER" id="PTHR23513">
    <property type="entry name" value="INTEGRAL MEMBRANE EFFLUX PROTEIN-RELATED"/>
    <property type="match status" value="1"/>
</dbReference>
<organism evidence="10 11">
    <name type="scientific">Pseudonocardia adelaidensis</name>
    <dbReference type="NCBI Taxonomy" id="648754"/>
    <lineage>
        <taxon>Bacteria</taxon>
        <taxon>Bacillati</taxon>
        <taxon>Actinomycetota</taxon>
        <taxon>Actinomycetes</taxon>
        <taxon>Pseudonocardiales</taxon>
        <taxon>Pseudonocardiaceae</taxon>
        <taxon>Pseudonocardia</taxon>
    </lineage>
</organism>
<feature type="transmembrane region" description="Helical" evidence="8">
    <location>
        <begin position="4965"/>
        <end position="4983"/>
    </location>
</feature>
<feature type="transmembrane region" description="Helical" evidence="8">
    <location>
        <begin position="1334"/>
        <end position="1353"/>
    </location>
</feature>
<feature type="transmembrane region" description="Helical" evidence="8">
    <location>
        <begin position="2609"/>
        <end position="2631"/>
    </location>
</feature>
<dbReference type="InterPro" id="IPR011701">
    <property type="entry name" value="MFS"/>
</dbReference>
<feature type="transmembrane region" description="Helical" evidence="8">
    <location>
        <begin position="2822"/>
        <end position="2844"/>
    </location>
</feature>
<feature type="region of interest" description="Disordered" evidence="7">
    <location>
        <begin position="5471"/>
        <end position="5508"/>
    </location>
</feature>
<feature type="transmembrane region" description="Helical" evidence="8">
    <location>
        <begin position="3704"/>
        <end position="3722"/>
    </location>
</feature>
<feature type="transmembrane region" description="Helical" evidence="8">
    <location>
        <begin position="3887"/>
        <end position="3910"/>
    </location>
</feature>
<feature type="transmembrane region" description="Helical" evidence="8">
    <location>
        <begin position="3477"/>
        <end position="3495"/>
    </location>
</feature>
<feature type="transmembrane region" description="Helical" evidence="8">
    <location>
        <begin position="2403"/>
        <end position="2421"/>
    </location>
</feature>
<evidence type="ECO:0000256" key="5">
    <source>
        <dbReference type="ARBA" id="ARBA00022989"/>
    </source>
</evidence>
<feature type="transmembrane region" description="Helical" evidence="8">
    <location>
        <begin position="1273"/>
        <end position="1295"/>
    </location>
</feature>
<comment type="subcellular location">
    <subcellularLocation>
        <location evidence="1">Cell membrane</location>
        <topology evidence="1">Multi-pass membrane protein</topology>
    </subcellularLocation>
</comment>
<reference evidence="11" key="1">
    <citation type="journal article" date="2019" name="Int. J. Syst. Evol. Microbiol.">
        <title>The Global Catalogue of Microorganisms (GCM) 10K type strain sequencing project: providing services to taxonomists for standard genome sequencing and annotation.</title>
        <authorList>
            <consortium name="The Broad Institute Genomics Platform"/>
            <consortium name="The Broad Institute Genome Sequencing Center for Infectious Disease"/>
            <person name="Wu L."/>
            <person name="Ma J."/>
        </authorList>
    </citation>
    <scope>NUCLEOTIDE SEQUENCE [LARGE SCALE GENOMIC DNA]</scope>
    <source>
        <strain evidence="11">JCM 18302</strain>
    </source>
</reference>
<feature type="transmembrane region" description="Helical" evidence="8">
    <location>
        <begin position="2354"/>
        <end position="2372"/>
    </location>
</feature>
<feature type="transmembrane region" description="Helical" evidence="8">
    <location>
        <begin position="3248"/>
        <end position="3269"/>
    </location>
</feature>
<comment type="caution">
    <text evidence="10">The sequence shown here is derived from an EMBL/GenBank/DDBJ whole genome shotgun (WGS) entry which is preliminary data.</text>
</comment>
<feature type="transmembrane region" description="Helical" evidence="8">
    <location>
        <begin position="5144"/>
        <end position="5165"/>
    </location>
</feature>
<feature type="transmembrane region" description="Helical" evidence="8">
    <location>
        <begin position="4807"/>
        <end position="4827"/>
    </location>
</feature>
<feature type="transmembrane region" description="Helical" evidence="8">
    <location>
        <begin position="2552"/>
        <end position="2573"/>
    </location>
</feature>
<feature type="transmembrane region" description="Helical" evidence="8">
    <location>
        <begin position="5082"/>
        <end position="5099"/>
    </location>
</feature>
<accession>A0ABP9NPD0</accession>
<feature type="transmembrane region" description="Helical" evidence="8">
    <location>
        <begin position="4753"/>
        <end position="4772"/>
    </location>
</feature>
<feature type="transmembrane region" description="Helical" evidence="8">
    <location>
        <begin position="5049"/>
        <end position="5070"/>
    </location>
</feature>
<feature type="transmembrane region" description="Helical" evidence="8">
    <location>
        <begin position="5019"/>
        <end position="5043"/>
    </location>
</feature>
<feature type="compositionally biased region" description="Basic and acidic residues" evidence="7">
    <location>
        <begin position="2103"/>
        <end position="2119"/>
    </location>
</feature>
<feature type="transmembrane region" description="Helical" evidence="8">
    <location>
        <begin position="1359"/>
        <end position="1376"/>
    </location>
</feature>
<dbReference type="InterPro" id="IPR032466">
    <property type="entry name" value="Metal_Hydrolase"/>
</dbReference>
<evidence type="ECO:0000256" key="7">
    <source>
        <dbReference type="SAM" id="MobiDB-lite"/>
    </source>
</evidence>
<dbReference type="InterPro" id="IPR020846">
    <property type="entry name" value="MFS_dom"/>
</dbReference>
<evidence type="ECO:0000256" key="3">
    <source>
        <dbReference type="ARBA" id="ARBA00022475"/>
    </source>
</evidence>
<feature type="transmembrane region" description="Helical" evidence="8">
    <location>
        <begin position="2128"/>
        <end position="2150"/>
    </location>
</feature>
<feature type="transmembrane region" description="Helical" evidence="8">
    <location>
        <begin position="1301"/>
        <end position="1322"/>
    </location>
</feature>
<keyword evidence="3" id="KW-1003">Cell membrane</keyword>
<feature type="transmembrane region" description="Helical" evidence="8">
    <location>
        <begin position="3761"/>
        <end position="3783"/>
    </location>
</feature>
<evidence type="ECO:0000256" key="2">
    <source>
        <dbReference type="ARBA" id="ARBA00022448"/>
    </source>
</evidence>
<proteinExistence type="predicted"/>
<feature type="transmembrane region" description="Helical" evidence="8">
    <location>
        <begin position="4872"/>
        <end position="4893"/>
    </location>
</feature>
<feature type="transmembrane region" description="Helical" evidence="8">
    <location>
        <begin position="2677"/>
        <end position="2695"/>
    </location>
</feature>
<evidence type="ECO:0000256" key="6">
    <source>
        <dbReference type="ARBA" id="ARBA00023136"/>
    </source>
</evidence>
<sequence>MPPADVLQRIARALELPLPFVRSLALDTSIDFDVPAAIGLDRDVWHLRFHGFDTRLGLVRAALDELREQHEGAAAALHQALTALADTMERHSADAVEAMDAARGAGMSVRRIALVARLPSGRVRELLGDPERPSPSAADLRDRVPALWLVVVLGRLVLVIIRAIWRVVGFLARGPPWRRGAARTGRSRLVAWRGPGRELWEAVSSHLREWQRRAALVEEELAAGRRRRLELSARAGGVLGLVASDGVQGGAEMASLVTSNRWAALATRQRDAAYRELLEAIRPAVRHAAERGLSNRRIAALLGLDWMTVSELSRRPEGDPRERLRWIDWITGRWIGFWGLRHRPSREEVTLASGETVTLDELGRIARQIGRGGAYSLAMLVDGQVVGLVGGGHRPVYDLSDVHYHHVGYDDPRNTSIERFLGRLRAAGHQGVITFHPIPQRGMGVATVGGSFYYLIAAVQTLGLVFGIQMLQMWGKFPDVRLLDAIRALPDELRWRAVLGVVGARMDVPGGLGYLRLMAILNPDLAELVGETTIAKEAVTDMLGPQAIQTINPEWVRLVQRLINALALLRQMHEARRLSATRLHALPPALVETIAGASRFGSEAIAAGLVAVLVENVEGIAALLEPEHRMAAIELRAAATRMAAGTLPMYNPHLRELLEASAEIGYLVVLHNDFGMARVTGTGRFADVAPDERFGSPLLALLSEYGPLSNNAAFRSRPAKIVLAHLGVGKFTNLTVEHLDLLDTVLSDPRYGHIDFDISWNEVTRQLLRRDEQGGTPVLDRFIKLVESHPERFLFGSDAVKPESNAQYFRQHHDAEEIFGRVLAEVGEEAFVSLRHRRLETRLAEAKRDVQQWVFNALSDEESRGSWEEVLAQVRPERRRIVLRWMAAQRGRMTRTAPGIGPDYTCGDGVEMHWRHNRQLLSLIRWHNAVTPQVVAGRRLSLALIWSALRASWLEHRHQKAERQAAKKARKAAEVSELEFPTGTGVLGLRDENHQPYSVEALVAAHQAGRAAGPEWARTVLAWTHESQLRRLGDRAELERQRRRMWRGTWIAATVIGAGIAVGGWLMWSVVSSTAAIYVAFAVRGALNVHRGIYAQQMRVLVESILERGQLNLHTVRRLQQAMRKYAAFDRVSQEQLDRFDAETRRFLVYAAVVLNLDLQPGESAEARNHEWLRQFSIHLDTLGNIVGGQAQSLHGLSPNGGLLGRLLNTALALTFVVDLLGHVAGMFTGGFPAVVSAAFALSDLLFLGQTLPAAISGWAGYDLSAHPLARKLVHLVAMPVIAVANALLTVQFGWVAPSAMIIPAITLTLSSGYLAVLGVIAEAKLGRLQPRRGAWANGVLSASLLAFGVITLAPERGWTLGFTAAGAAFALWAISKIDRWLSNRSSGPPPWQRRQLESLATQLHGMRTWLDDSSTDGWTDGQRAALSELEPELARAESMVAGLRGGFSVSAHLINRAESLTEYVVGELGSMPGAPGGGRGIDTDGTTYTLVDARPTLRGRDTKLLFTNDRTGAPTLFKKPGSAYWRHVEVGLLGLARFTGFAVPFTRAGTFDGEWGIYQEMLQEHRTLARIRIEELPQAALLDLVRALALDYAINRKDPHAENFLLAPGREVIVPIDFGYADPWVPARSVRAWIDQHSGRPYHALFRAVRRGRLPARVVDQLYRASMEQTRRIQTISDTEWGDALEAALRELTSHAEFAGRGPQLLADALARKNDLETMFAAFWAEVFDELGRQTPEPGTGTGGPNPILAVVGLTGALLGLPALLGRSGTAAADVLHGGPTGSDAGIWADVLDLAGSGLLHGSAIGPGLAGLTAAGVIAIVAGRRAWLPGALRRAGTRLARAARFAVGVAAVVALLFAGGAVLFASLASAAPEVRVETTAGPDRASVGRHEDPTADHLLELDADGRLASLQGLSQVRSRLTRRAHGPPDNPLHLDPDQARLRVAETVARALPRGATRIVDSAFLREVGLPTAAELRSALHGDARFALREQDGHLFVRSLTGDAASLRMWGLFSGSGPAVLIVALWAAVLVAAVVLVVETGLLAAPAGGLAAIGLPLTLGGSSDGGWALSSRDEGSVPNGPDAAGPAGPDDRTAVAEVAGAERGSHRAGEARHDARERAPPSRRIARLLLRVGLGAAAAAALGGILAAALGGVGTTSAAPAGPRGVDTTAEPVLTDDATSGNESAFEVDRSASVVVRVGVGDTVDGFTRRFGLFGYDRVTSDAAERAAGIRSYPDLIFEGELLRLLLPAAPPVPPRGGHVPPDGGLGPFEPADGAGQVDAGTAEEQRGRLLDTSVTVLIGVIALLTLALLAWQRTAGGRLRSAGQGSLLEEDLLPGRSMGGVGAGAAQVRRSQCWRFAAAAALTVVIARVLAVPTGPAMALAAGLAVLVGVAALLSLRGRWQWVAVGVAGALFVVIAPVLLVLALPAWLAVASSAAFGLRGGLNLRRPRAGPLGALGAMPLLGTFVVNLVVLVPGATTGSALDRWISGLYATTVAAFGLGAVAATDELLRNRNAPWHRLVGGLVTWVAFPVTSNVGNVLLAFKLGWVAYDPVLLAVTVVLAVTFANASVLGMVAARHPGRFSPSYLAAMGAAGNVSLLYWGLFAVWPRYWAELTAVGVGAALVCGVSRFAAWRARLIHSPPPGAALGRALINVGLPALFAIWTGAGLVDALHLDRPTTITAVAVHVTVVALWVIHRLVPRSDRAPSPARTGRAARVSGRGAIVFGATALLGVAGAYGSGLLGGATPAVATVMAVLVSPLLALLVHRVWTRGPPWARLALKVAVVVVVATAILTSGGSAASANVASASPDGGWHISMGPVPTVLTWAALGMLGAVVLAVPVVALVRSRMLGRSDGSSETVESLLDAQDELNREYLDAVKAELPGTDPRLAGIRSIENRLALAAREGPRVLLLEVGVEGRGHATIAVGDPATAAHVAVIVPGTGHDLSTVDVAIRQADLLWLAAAQTDPGTETAIVARWGDSPADVRRAVSLRVARLGASRLRAFLGGLRASRRGPPAHVTVVAHSYGTVLAGYAARVFGLPIDDLVLLASPGTTAGHVSELNLPADHVWAGTAARDPIRFIPRWWHRISPMVPRFGARIFPTGSGGTGGLGLAHDSYVREHSTALAHVMAIVVGRGEQVPIAPRAISGIAAHVDRHGVTDAALMDAVDYSLTPPVHRDDERGTGWIFVGAEAMVVLDAEGGVLAVRPRSSLLGERNGQILRRLAEMVVQLLRKTGEPAKSADRPGRRSSTLTIAVLTAAALVLPAAAGAVGRVSAEPVGAAVGAARGGVTAALLNDAAGAVAPLGSVAAVVAVAVMVLVVLHHVWPRAPPWARAAVRIFVLAAMVAVPMVVAASRAWADAGAHTSGPSHDPSSATVLGLTGVAVVLVAAAAVVRAFLRVDGALWFGALKEPAFRKYAAGQAVSRLFRWMQVIAQDWLVLELSGYSGTALALVSTLQFAPMLLAPVAGVVVDRSDLRRLLIRVQVVLGSIALLLGLGDVVQVVQLWLVYGLSLVSGLVAAIDSPARDAFVRRLVDKVYLVNAIGLLAMAEQLSKTVGPALGGVLIEALGPGVAFLMNAAGYAVVVASLLLIRPASSPVARPDGLGIDPRGWQRGRLLDRLRSMRRDLTAGLSYVRSRPELLAVLTAVGVVTTFGMNLFLKLPLLVTDGFGGGPAAAGALSTALGIGALVGSGVAARRSKAPPVQVVLAWGLALSVLVTGAGMIHSLLWTAIVLAFAGAAEFLFILAAKALLQNVTEDMTGRVMGLFQLVYMGGIPLASWLIGVVADHDGRAPMWGGGVLSLAGLLGVWWWLGRKPRTATPDDHRSHDRQACPRPHRAERIRTAIKVLSAGVVVIGTLVALQLVAASSAAADVAGNGLTEPAADRSSVRLGPVLPVAGIVAAVVVVLAVFVVARSGVHLRIRRMRRAARARQAATSDLGRAVASGGDGPGPTAGSANGATGAVSGHDAAGTSTAAGASTGTGLGAGLRDRRGDLIAVGLGSGPVDERPAAEDVGIMRVRMSHHEYLAVVVRVDGPRVTVLIPGASAYGSLLWTVGERTRTGIPLRVPGVERLADELVQLDPGAAALPREDLLASLAGEVDEVTLWQFDAVAGLDIAAVHVAEEPSTGEQIAIVGHPMLRAVVGLADGLPVVIGGVAAPELWGATRAAGPWHLVMRAPQMFHTAVVFSRHTDPDGGAKLVLVGYLVGTTRSVVDRDGTEITTVLVSNPLVLRAHLAARGLPVGAPATAAARVMTRWRDSPLLPVHVGAIIDAASNAIARANALPDTALREIASLTAEAMRTANDARIWVERRHPNPLAARFAQLDSELADAMDRLWGAATASARRFTRRDGGPLADMLSAMAYALEIATAEDPYEFSAGDAAARRRLDRTLAFVVSLSTSFSETRFGRPPTGAGDDFWDLRDHIGDIFDLLVKVSRSSRGVPAKWSGAPAVAAACWLLDKVELDLSAASGESPYVLQDVRTHLADVKLLTRGAHASLLARIAAAEVAFADPASRYGMSQEPRRLGRLATVMTDFAGWAAGVRREPATREVVAMVFGALGLGTAALAGLVFGVLVAGTVLVVAAAVGGWPCAVDATPLSALDAAPTPRWWNGALARHGRSEGIYGFVDRGVRQLGQLLTRVRNVVGDAVVARERSGTRWQVQVAVVLVATVMFVLLGSPVAAVVVGVAVVMGSHLWARGPPLRVLGAALLLAAVVAFGWGWAVGGPDAWAWGGADGTPVSAPPGEVHDQPPTDHHVQLLWPVLLTGLGAVGAFVFLMRNQFHRWAGLRQRLVRAVHGAVRISRPAVLGVRNFRLFVIGGLVWMTINWGSALAKSTLALQLTGGEERAAALMVVAYSLPVLLLSPLVGLVLDRHSKRTVLLIADFGTLAVMAWLGWLVLTSRITFPGLIGLALLEGVFDALRIPAAQAFVPELVPRRDRPAAFAIRAMIPNVAQLIGASIATLLLGLLGPGGTIALNAVGLAVNAAMLLRMNPRMTFANAPQSHARGQLRAAMAHVWKLRKLRRVLALSSAVMLLGTQLLLILTVLAAAVPTIGLVDVGLLFAALAMGQMLGNAVTAKRAGLARERELGLLAAAWGALLLVVSQSSSVVGVGLVLVVTGIFMAMFMTRTEGLVQNLVDATMRGRLAGLRTLLDVGTAPLASGIVALTAGWLGGRAPLAAAGVIPLLASIVLLAPQLSRLVGARFRGLSFVALLAVVAAGEVLRAVAVWARGGGPADRYLRAGVAEHRGLRQDMWVADDGLEVALAEHRRLRGRAWVDPAEMTAATVRVASSRELRDEVVDEYRAAVAPVVAAAVDAGLPAWRIAERTGLDENDVARLAAGPRGVAAGPVAPARADLVSRLLRRAATVTGVVLLVVLFLGPLVAVASSGPAPAAQNGGTGDAAGVAVVLGAFVGVGAARRRSGGGGSDRLGRLADRRAPWVWRGRRPARRPGGDADDPGAARVGVGCRVAGTARPGAAQAGLAGDAGGRRAGWWGRWTRPPGDATRRGRRRGSRR</sequence>
<feature type="transmembrane region" description="Helical" evidence="8">
    <location>
        <begin position="2378"/>
        <end position="2396"/>
    </location>
</feature>
<dbReference type="PANTHER" id="PTHR23513:SF11">
    <property type="entry name" value="STAPHYLOFERRIN A TRANSPORTER"/>
    <property type="match status" value="1"/>
</dbReference>
<gene>
    <name evidence="10" type="ORF">GCM10023320_49740</name>
</gene>
<dbReference type="InterPro" id="IPR010290">
    <property type="entry name" value="TM_effector"/>
</dbReference>
<feature type="region of interest" description="Disordered" evidence="7">
    <location>
        <begin position="3935"/>
        <end position="3980"/>
    </location>
</feature>